<comment type="similarity">
    <text evidence="1">Belongs to the LysR transcriptional regulatory family.</text>
</comment>
<proteinExistence type="inferred from homology"/>
<dbReference type="PANTHER" id="PTHR30346:SF0">
    <property type="entry name" value="HCA OPERON TRANSCRIPTIONAL ACTIVATOR HCAR"/>
    <property type="match status" value="1"/>
</dbReference>
<dbReference type="PANTHER" id="PTHR30346">
    <property type="entry name" value="TRANSCRIPTIONAL DUAL REGULATOR HCAR-RELATED"/>
    <property type="match status" value="1"/>
</dbReference>
<gene>
    <name evidence="6" type="ORF">E4K67_02750</name>
</gene>
<dbReference type="GO" id="GO:0003677">
    <property type="term" value="F:DNA binding"/>
    <property type="evidence" value="ECO:0007669"/>
    <property type="project" value="UniProtKB-KW"/>
</dbReference>
<feature type="domain" description="HTH lysR-type" evidence="5">
    <location>
        <begin position="1"/>
        <end position="58"/>
    </location>
</feature>
<dbReference type="Gene3D" id="1.10.10.10">
    <property type="entry name" value="Winged helix-like DNA-binding domain superfamily/Winged helix DNA-binding domain"/>
    <property type="match status" value="1"/>
</dbReference>
<dbReference type="PRINTS" id="PR00039">
    <property type="entry name" value="HTHLYSR"/>
</dbReference>
<keyword evidence="3" id="KW-0238">DNA-binding</keyword>
<evidence type="ECO:0000256" key="4">
    <source>
        <dbReference type="ARBA" id="ARBA00023163"/>
    </source>
</evidence>
<dbReference type="Gene3D" id="3.40.190.290">
    <property type="match status" value="1"/>
</dbReference>
<dbReference type="InterPro" id="IPR036390">
    <property type="entry name" value="WH_DNA-bd_sf"/>
</dbReference>
<evidence type="ECO:0000313" key="6">
    <source>
        <dbReference type="EMBL" id="TGE39917.1"/>
    </source>
</evidence>
<evidence type="ECO:0000259" key="5">
    <source>
        <dbReference type="PROSITE" id="PS50931"/>
    </source>
</evidence>
<dbReference type="Pfam" id="PF00126">
    <property type="entry name" value="HTH_1"/>
    <property type="match status" value="1"/>
</dbReference>
<keyword evidence="2" id="KW-0805">Transcription regulation</keyword>
<dbReference type="InterPro" id="IPR000847">
    <property type="entry name" value="LysR_HTH_N"/>
</dbReference>
<dbReference type="Pfam" id="PF03466">
    <property type="entry name" value="LysR_substrate"/>
    <property type="match status" value="1"/>
</dbReference>
<sequence length="305" mass="34913">MRIEHLYYLVDIAKTKSITLSSEHLFISQQGLSQAIQKLEADLNVSLFRRCRQGVALTDAGILAVEKAKEVITKYEVLLRSMEPYFNADNSNSNDKLTLGATPYMSNYLPQILDLFRKKHPNINICIEEQKPNEIVTKLTEGCTDIGLVNLPDFYDYEHLKNSNVLFEKIRGFEFMVCVAKSSPLSKRIIFKKSEIKDHPIVVYKHEPYLEILTHMFGDLSKLNIIVKTNSREIYLRTIIHSKAIGITTLTDFSLFREKSMVAIPIKDSLNLDFGYLISTQQPVSSAGLDFLEIYKTYIMTKLSL</sequence>
<dbReference type="CDD" id="cd05466">
    <property type="entry name" value="PBP2_LTTR_substrate"/>
    <property type="match status" value="1"/>
</dbReference>
<dbReference type="GO" id="GO:0003700">
    <property type="term" value="F:DNA-binding transcription factor activity"/>
    <property type="evidence" value="ECO:0007669"/>
    <property type="project" value="InterPro"/>
</dbReference>
<dbReference type="PROSITE" id="PS50931">
    <property type="entry name" value="HTH_LYSR"/>
    <property type="match status" value="1"/>
</dbReference>
<organism evidence="6 7">
    <name type="scientific">Desulfosporosinus fructosivorans</name>
    <dbReference type="NCBI Taxonomy" id="2018669"/>
    <lineage>
        <taxon>Bacteria</taxon>
        <taxon>Bacillati</taxon>
        <taxon>Bacillota</taxon>
        <taxon>Clostridia</taxon>
        <taxon>Eubacteriales</taxon>
        <taxon>Desulfitobacteriaceae</taxon>
        <taxon>Desulfosporosinus</taxon>
    </lineage>
</organism>
<comment type="caution">
    <text evidence="6">The sequence shown here is derived from an EMBL/GenBank/DDBJ whole genome shotgun (WGS) entry which is preliminary data.</text>
</comment>
<evidence type="ECO:0000256" key="2">
    <source>
        <dbReference type="ARBA" id="ARBA00023015"/>
    </source>
</evidence>
<reference evidence="6 7" key="1">
    <citation type="submission" date="2019-03" db="EMBL/GenBank/DDBJ databases">
        <title>Draft Genome Sequence of Desulfosporosinus fructosivorans Strain 63.6F, Isolated from Marine Sediment in the Baltic Sea.</title>
        <authorList>
            <person name="Hausmann B."/>
            <person name="Vandieken V."/>
            <person name="Pjevac P."/>
            <person name="Schreck K."/>
            <person name="Herbold C.W."/>
            <person name="Loy A."/>
        </authorList>
    </citation>
    <scope>NUCLEOTIDE SEQUENCE [LARGE SCALE GENOMIC DNA]</scope>
    <source>
        <strain evidence="6 7">63.6F</strain>
    </source>
</reference>
<keyword evidence="7" id="KW-1185">Reference proteome</keyword>
<evidence type="ECO:0000256" key="3">
    <source>
        <dbReference type="ARBA" id="ARBA00023125"/>
    </source>
</evidence>
<protein>
    <submittedName>
        <fullName evidence="6">LysR family transcriptional regulator</fullName>
    </submittedName>
</protein>
<evidence type="ECO:0000256" key="1">
    <source>
        <dbReference type="ARBA" id="ARBA00009437"/>
    </source>
</evidence>
<dbReference type="SUPFAM" id="SSF53850">
    <property type="entry name" value="Periplasmic binding protein-like II"/>
    <property type="match status" value="1"/>
</dbReference>
<dbReference type="AlphaFoldDB" id="A0A4Z0RCK8"/>
<accession>A0A4Z0RCK8</accession>
<dbReference type="InterPro" id="IPR036388">
    <property type="entry name" value="WH-like_DNA-bd_sf"/>
</dbReference>
<dbReference type="OrthoDB" id="9803735at2"/>
<dbReference type="GO" id="GO:0032993">
    <property type="term" value="C:protein-DNA complex"/>
    <property type="evidence" value="ECO:0007669"/>
    <property type="project" value="TreeGrafter"/>
</dbReference>
<dbReference type="InterPro" id="IPR005119">
    <property type="entry name" value="LysR_subst-bd"/>
</dbReference>
<keyword evidence="4" id="KW-0804">Transcription</keyword>
<dbReference type="SUPFAM" id="SSF46785">
    <property type="entry name" value="Winged helix' DNA-binding domain"/>
    <property type="match status" value="1"/>
</dbReference>
<dbReference type="RefSeq" id="WP_135544852.1">
    <property type="nucleotide sequence ID" value="NZ_SPQQ01000001.1"/>
</dbReference>
<name>A0A4Z0RCK8_9FIRM</name>
<dbReference type="Proteomes" id="UP000298460">
    <property type="component" value="Unassembled WGS sequence"/>
</dbReference>
<dbReference type="EMBL" id="SPQQ01000001">
    <property type="protein sequence ID" value="TGE39917.1"/>
    <property type="molecule type" value="Genomic_DNA"/>
</dbReference>
<evidence type="ECO:0000313" key="7">
    <source>
        <dbReference type="Proteomes" id="UP000298460"/>
    </source>
</evidence>